<keyword evidence="2" id="KW-1133">Transmembrane helix</keyword>
<proteinExistence type="predicted"/>
<name>A0ABR1J6A0_9AGAR</name>
<feature type="transmembrane region" description="Helical" evidence="2">
    <location>
        <begin position="50"/>
        <end position="70"/>
    </location>
</feature>
<comment type="caution">
    <text evidence="3">The sequence shown here is derived from an EMBL/GenBank/DDBJ whole genome shotgun (WGS) entry which is preliminary data.</text>
</comment>
<protein>
    <submittedName>
        <fullName evidence="3">Uncharacterized protein</fullName>
    </submittedName>
</protein>
<evidence type="ECO:0000256" key="2">
    <source>
        <dbReference type="SAM" id="Phobius"/>
    </source>
</evidence>
<evidence type="ECO:0000313" key="3">
    <source>
        <dbReference type="EMBL" id="KAK7451247.1"/>
    </source>
</evidence>
<keyword evidence="4" id="KW-1185">Reference proteome</keyword>
<dbReference type="EMBL" id="JBANRG010000031">
    <property type="protein sequence ID" value="KAK7451247.1"/>
    <property type="molecule type" value="Genomic_DNA"/>
</dbReference>
<keyword evidence="2" id="KW-0812">Transmembrane</keyword>
<feature type="transmembrane region" description="Helical" evidence="2">
    <location>
        <begin position="90"/>
        <end position="112"/>
    </location>
</feature>
<evidence type="ECO:0000256" key="1">
    <source>
        <dbReference type="SAM" id="MobiDB-lite"/>
    </source>
</evidence>
<gene>
    <name evidence="3" type="ORF">VKT23_012585</name>
</gene>
<feature type="region of interest" description="Disordered" evidence="1">
    <location>
        <begin position="190"/>
        <end position="225"/>
    </location>
</feature>
<feature type="compositionally biased region" description="Basic and acidic residues" evidence="1">
    <location>
        <begin position="190"/>
        <end position="211"/>
    </location>
</feature>
<accession>A0ABR1J6A0</accession>
<feature type="transmembrane region" description="Helical" evidence="2">
    <location>
        <begin position="133"/>
        <end position="154"/>
    </location>
</feature>
<organism evidence="3 4">
    <name type="scientific">Marasmiellus scandens</name>
    <dbReference type="NCBI Taxonomy" id="2682957"/>
    <lineage>
        <taxon>Eukaryota</taxon>
        <taxon>Fungi</taxon>
        <taxon>Dikarya</taxon>
        <taxon>Basidiomycota</taxon>
        <taxon>Agaricomycotina</taxon>
        <taxon>Agaricomycetes</taxon>
        <taxon>Agaricomycetidae</taxon>
        <taxon>Agaricales</taxon>
        <taxon>Marasmiineae</taxon>
        <taxon>Omphalotaceae</taxon>
        <taxon>Marasmiellus</taxon>
    </lineage>
</organism>
<sequence>MSSTIADVEPSTTNDFGTEFANLPIWNIFLIWLILFFSFRFFIPSPWKRVYGYTILAFAAAHFSYAKILFPFLSWLSPGAFLVRIRSIFLYRPTSSLGSFLWSVLLPLRFVLVWAYRILRWLSDNLLWAFQKLAWFGFFVNFFWVGVNFIWYGINRVAQFLEEVADHAKKRDEEEELEKEAEERRKRYEREAKQRMRDDEARSWQEEENRKASGSKTGKKKKGKH</sequence>
<keyword evidence="2" id="KW-0472">Membrane</keyword>
<evidence type="ECO:0000313" key="4">
    <source>
        <dbReference type="Proteomes" id="UP001498398"/>
    </source>
</evidence>
<feature type="transmembrane region" description="Helical" evidence="2">
    <location>
        <begin position="25"/>
        <end position="43"/>
    </location>
</feature>
<reference evidence="3 4" key="1">
    <citation type="submission" date="2024-01" db="EMBL/GenBank/DDBJ databases">
        <title>A draft genome for the cacao thread blight pathogen Marasmiellus scandens.</title>
        <authorList>
            <person name="Baruah I.K."/>
            <person name="Leung J."/>
            <person name="Bukari Y."/>
            <person name="Amoako-Attah I."/>
            <person name="Meinhardt L.W."/>
            <person name="Bailey B.A."/>
            <person name="Cohen S.P."/>
        </authorList>
    </citation>
    <scope>NUCLEOTIDE SEQUENCE [LARGE SCALE GENOMIC DNA]</scope>
    <source>
        <strain evidence="3 4">GH-19</strain>
    </source>
</reference>
<dbReference type="Proteomes" id="UP001498398">
    <property type="component" value="Unassembled WGS sequence"/>
</dbReference>